<dbReference type="InterPro" id="IPR022264">
    <property type="entry name" value="Microcy/ptell_bactrcn_lead_pep"/>
</dbReference>
<protein>
    <submittedName>
        <fullName evidence="1">Uncharacterized protein</fullName>
    </submittedName>
</protein>
<sequence>MDLHNLLPQQTHPIRRKTAGQLPVELAELSELNLSNLSSSSSVLSSAYNASSLICNICQCSYEGDEAE</sequence>
<dbReference type="STRING" id="395961.Cyan7425_0507"/>
<dbReference type="EMBL" id="CP001344">
    <property type="protein sequence ID" value="ACL42898.1"/>
    <property type="molecule type" value="Genomic_DNA"/>
</dbReference>
<dbReference type="KEGG" id="cyn:Cyan7425_0507"/>
<dbReference type="NCBIfam" id="TIGR03678">
    <property type="entry name" value="het_cyc_patell"/>
    <property type="match status" value="1"/>
</dbReference>
<name>B8HTX8_CYAP4</name>
<dbReference type="eggNOG" id="ENOG5033KBJ">
    <property type="taxonomic scope" value="Bacteria"/>
</dbReference>
<evidence type="ECO:0000313" key="1">
    <source>
        <dbReference type="EMBL" id="ACL42898.1"/>
    </source>
</evidence>
<dbReference type="HOGENOM" id="CLU_193731_1_0_3"/>
<gene>
    <name evidence="1" type="ordered locus">Cyan7425_0507</name>
</gene>
<reference evidence="1" key="1">
    <citation type="submission" date="2009-01" db="EMBL/GenBank/DDBJ databases">
        <title>Complete sequence of chromosome Cyanothece sp. PCC 7425.</title>
        <authorList>
            <consortium name="US DOE Joint Genome Institute"/>
            <person name="Lucas S."/>
            <person name="Copeland A."/>
            <person name="Lapidus A."/>
            <person name="Glavina del Rio T."/>
            <person name="Dalin E."/>
            <person name="Tice H."/>
            <person name="Bruce D."/>
            <person name="Goodwin L."/>
            <person name="Pitluck S."/>
            <person name="Sims D."/>
            <person name="Meineke L."/>
            <person name="Brettin T."/>
            <person name="Detter J.C."/>
            <person name="Han C."/>
            <person name="Larimer F."/>
            <person name="Land M."/>
            <person name="Hauser L."/>
            <person name="Kyrpides N."/>
            <person name="Ovchinnikova G."/>
            <person name="Liberton M."/>
            <person name="Stoeckel J."/>
            <person name="Banerjee A."/>
            <person name="Singh A."/>
            <person name="Page L."/>
            <person name="Sato H."/>
            <person name="Zhao L."/>
            <person name="Sherman L."/>
            <person name="Pakrasi H."/>
            <person name="Richardson P."/>
        </authorList>
    </citation>
    <scope>NUCLEOTIDE SEQUENCE</scope>
    <source>
        <strain evidence="1">PCC 7425</strain>
    </source>
</reference>
<organism evidence="1">
    <name type="scientific">Cyanothece sp. (strain PCC 7425 / ATCC 29141)</name>
    <dbReference type="NCBI Taxonomy" id="395961"/>
    <lineage>
        <taxon>Bacteria</taxon>
        <taxon>Bacillati</taxon>
        <taxon>Cyanobacteriota</taxon>
        <taxon>Cyanophyceae</taxon>
        <taxon>Gomontiellales</taxon>
        <taxon>Cyanothecaceae</taxon>
        <taxon>Cyanothece</taxon>
    </lineage>
</organism>
<accession>B8HTX8</accession>
<dbReference type="Pfam" id="PF19155">
    <property type="entry name" value="DUF5837"/>
    <property type="match status" value="1"/>
</dbReference>
<dbReference type="AlphaFoldDB" id="B8HTX8"/>
<dbReference type="InterPro" id="IPR044050">
    <property type="entry name" value="DUF5837"/>
</dbReference>
<proteinExistence type="predicted"/>